<dbReference type="STRING" id="1763534.GCA_001831475_00298"/>
<proteinExistence type="inferred from homology"/>
<organism evidence="5 6">
    <name type="scientific">Flavobacterium crassostreae</name>
    <dbReference type="NCBI Taxonomy" id="1763534"/>
    <lineage>
        <taxon>Bacteria</taxon>
        <taxon>Pseudomonadati</taxon>
        <taxon>Bacteroidota</taxon>
        <taxon>Flavobacteriia</taxon>
        <taxon>Flavobacteriales</taxon>
        <taxon>Flavobacteriaceae</taxon>
        <taxon>Flavobacterium</taxon>
    </lineage>
</organism>
<feature type="domain" description="Ribosome maturation factor RimP N-terminal" evidence="4">
    <location>
        <begin position="44"/>
        <end position="88"/>
    </location>
</feature>
<evidence type="ECO:0000256" key="3">
    <source>
        <dbReference type="HAMAP-Rule" id="MF_01077"/>
    </source>
</evidence>
<dbReference type="OrthoDB" id="9789702at2"/>
<evidence type="ECO:0000259" key="4">
    <source>
        <dbReference type="Pfam" id="PF02576"/>
    </source>
</evidence>
<sequence length="166" mass="18621">MRGLIVPSFYKNMTFKEKVSKLLTEGLSDKPSLFLIDCTITEAFKVIVAIDGDHGVALQDCIDLSRFVENNLDREEQDFSLEVASVGVGSPLKLVRQYKKNVGRTLILKTATENIEAELVEANDDFVILSWKAREPKKIGKGKETVQKRLEVPYADIKEAIVTVTF</sequence>
<protein>
    <recommendedName>
        <fullName evidence="3">Ribosome maturation factor RimP</fullName>
    </recommendedName>
</protein>
<name>A0A1B9DXA7_9FLAO</name>
<dbReference type="EMBL" id="LVEP01000038">
    <property type="protein sequence ID" value="OCB74326.1"/>
    <property type="molecule type" value="Genomic_DNA"/>
</dbReference>
<dbReference type="AlphaFoldDB" id="A0A1B9DXA7"/>
<dbReference type="InterPro" id="IPR028989">
    <property type="entry name" value="RimP_N"/>
</dbReference>
<dbReference type="InterPro" id="IPR035956">
    <property type="entry name" value="RimP_N_sf"/>
</dbReference>
<comment type="similarity">
    <text evidence="3">Belongs to the RimP family.</text>
</comment>
<reference evidence="5 6" key="1">
    <citation type="submission" date="2016-03" db="EMBL/GenBank/DDBJ databases">
        <authorList>
            <person name="Ploux O."/>
        </authorList>
    </citation>
    <scope>NUCLEOTIDE SEQUENCE [LARGE SCALE GENOMIC DNA]</scope>
    <source>
        <strain evidence="5 6">LPB0076</strain>
    </source>
</reference>
<dbReference type="PANTHER" id="PTHR33867:SF1">
    <property type="entry name" value="RIBOSOME MATURATION FACTOR RIMP"/>
    <property type="match status" value="1"/>
</dbReference>
<keyword evidence="6" id="KW-1185">Reference proteome</keyword>
<comment type="function">
    <text evidence="3">Required for maturation of 30S ribosomal subunits.</text>
</comment>
<evidence type="ECO:0000313" key="5">
    <source>
        <dbReference type="EMBL" id="OCB74326.1"/>
    </source>
</evidence>
<dbReference type="Proteomes" id="UP000093510">
    <property type="component" value="Unassembled WGS sequence"/>
</dbReference>
<dbReference type="GO" id="GO:0005737">
    <property type="term" value="C:cytoplasm"/>
    <property type="evidence" value="ECO:0007669"/>
    <property type="project" value="UniProtKB-SubCell"/>
</dbReference>
<dbReference type="HAMAP" id="MF_01077">
    <property type="entry name" value="RimP"/>
    <property type="match status" value="1"/>
</dbReference>
<dbReference type="InterPro" id="IPR003728">
    <property type="entry name" value="Ribosome_maturation_RimP"/>
</dbReference>
<accession>A0A1B9DXA7</accession>
<dbReference type="NCBIfam" id="NF002531">
    <property type="entry name" value="PRK02001.1"/>
    <property type="match status" value="1"/>
</dbReference>
<evidence type="ECO:0000313" key="6">
    <source>
        <dbReference type="Proteomes" id="UP000093510"/>
    </source>
</evidence>
<dbReference type="PANTHER" id="PTHR33867">
    <property type="entry name" value="RIBOSOME MATURATION FACTOR RIMP"/>
    <property type="match status" value="1"/>
</dbReference>
<keyword evidence="1 3" id="KW-0963">Cytoplasm</keyword>
<comment type="subcellular location">
    <subcellularLocation>
        <location evidence="3">Cytoplasm</location>
    </subcellularLocation>
</comment>
<dbReference type="GO" id="GO:0042274">
    <property type="term" value="P:ribosomal small subunit biogenesis"/>
    <property type="evidence" value="ECO:0007669"/>
    <property type="project" value="UniProtKB-UniRule"/>
</dbReference>
<dbReference type="Gene3D" id="3.30.300.70">
    <property type="entry name" value="RimP-like superfamily, N-terminal"/>
    <property type="match status" value="1"/>
</dbReference>
<keyword evidence="2 3" id="KW-0690">Ribosome biogenesis</keyword>
<gene>
    <name evidence="3" type="primary">rimP</name>
    <name evidence="5" type="ORF">LPBF_10005</name>
</gene>
<dbReference type="Pfam" id="PF02576">
    <property type="entry name" value="RimP_N"/>
    <property type="match status" value="1"/>
</dbReference>
<evidence type="ECO:0000256" key="1">
    <source>
        <dbReference type="ARBA" id="ARBA00022490"/>
    </source>
</evidence>
<comment type="caution">
    <text evidence="5">The sequence shown here is derived from an EMBL/GenBank/DDBJ whole genome shotgun (WGS) entry which is preliminary data.</text>
</comment>
<dbReference type="SUPFAM" id="SSF75420">
    <property type="entry name" value="YhbC-like, N-terminal domain"/>
    <property type="match status" value="1"/>
</dbReference>
<evidence type="ECO:0000256" key="2">
    <source>
        <dbReference type="ARBA" id="ARBA00022517"/>
    </source>
</evidence>